<evidence type="ECO:0000313" key="3">
    <source>
        <dbReference type="EMBL" id="ACF98020.1"/>
    </source>
</evidence>
<feature type="chain" id="PRO_5002880188" evidence="2">
    <location>
        <begin position="32"/>
        <end position="191"/>
    </location>
</feature>
<reference evidence="3" key="1">
    <citation type="journal article" date="2009" name="Appl. Environ. Microbiol.">
        <title>Characterization of denitrification gene clusters of soil bacteria via a metagenomic approach.</title>
        <authorList>
            <person name="Demaneche S."/>
            <person name="Philippot L."/>
            <person name="David M.M."/>
            <person name="Navarro E."/>
            <person name="Vogel T.M."/>
            <person name="Simonet P."/>
        </authorList>
    </citation>
    <scope>NUCLEOTIDE SEQUENCE</scope>
</reference>
<keyword evidence="2" id="KW-0732">Signal</keyword>
<organism evidence="3">
    <name type="scientific">uncultured bacterium 878</name>
    <dbReference type="NCBI Taxonomy" id="548895"/>
    <lineage>
        <taxon>Bacteria</taxon>
        <taxon>environmental samples</taxon>
    </lineage>
</organism>
<accession>B8R8L4</accession>
<keyword evidence="1" id="KW-0472">Membrane</keyword>
<evidence type="ECO:0000256" key="2">
    <source>
        <dbReference type="SAM" id="SignalP"/>
    </source>
</evidence>
<keyword evidence="1" id="KW-0812">Transmembrane</keyword>
<evidence type="ECO:0000256" key="1">
    <source>
        <dbReference type="SAM" id="Phobius"/>
    </source>
</evidence>
<protein>
    <submittedName>
        <fullName evidence="3">Putative RTX toxin</fullName>
    </submittedName>
</protein>
<proteinExistence type="predicted"/>
<dbReference type="EMBL" id="EU910852">
    <property type="protein sequence ID" value="ACF98020.1"/>
    <property type="molecule type" value="Genomic_DNA"/>
</dbReference>
<name>B8R8L4_9BACT</name>
<dbReference type="AlphaFoldDB" id="B8R8L4"/>
<keyword evidence="1" id="KW-1133">Transmembrane helix</keyword>
<feature type="transmembrane region" description="Helical" evidence="1">
    <location>
        <begin position="165"/>
        <end position="182"/>
    </location>
</feature>
<sequence>METFKALRGGFVPFVLALAFSLAAFITEAKAATVGLGNVSSASGSIVLNNGQAPTNNLDLSTDTYSFTLTDAANVSGLFGFDTSDGVSNFLMDIDVNSIAGNLVHTTAVALHFDFSIGLVFASPGLFSLDLTPGSYTLALTGGRGPYSGTLAFAQAAVATTPVPAALPLFASALGGLGFAAWRRKKRSLAL</sequence>
<feature type="signal peptide" evidence="2">
    <location>
        <begin position="1"/>
        <end position="31"/>
    </location>
</feature>